<evidence type="ECO:0000256" key="1">
    <source>
        <dbReference type="SAM" id="MobiDB-lite"/>
    </source>
</evidence>
<evidence type="ECO:0000313" key="4">
    <source>
        <dbReference type="Proteomes" id="UP000218944"/>
    </source>
</evidence>
<dbReference type="PRINTS" id="PR00420">
    <property type="entry name" value="RNGMNOXGNASE"/>
</dbReference>
<evidence type="ECO:0000313" key="3">
    <source>
        <dbReference type="EMBL" id="PAU44673.1"/>
    </source>
</evidence>
<dbReference type="GO" id="GO:0005737">
    <property type="term" value="C:cytoplasm"/>
    <property type="evidence" value="ECO:0007669"/>
    <property type="project" value="TreeGrafter"/>
</dbReference>
<keyword evidence="4" id="KW-1185">Reference proteome</keyword>
<feature type="compositionally biased region" description="Basic and acidic residues" evidence="1">
    <location>
        <begin position="1"/>
        <end position="23"/>
    </location>
</feature>
<evidence type="ECO:0000259" key="2">
    <source>
        <dbReference type="Pfam" id="PF01266"/>
    </source>
</evidence>
<dbReference type="PANTHER" id="PTHR13847:SF281">
    <property type="entry name" value="FAD DEPENDENT OXIDOREDUCTASE DOMAIN-CONTAINING PROTEIN"/>
    <property type="match status" value="1"/>
</dbReference>
<reference evidence="3 4" key="1">
    <citation type="submission" date="2017-08" db="EMBL/GenBank/DDBJ databases">
        <title>Genome sequence of Streptomyces albireticuli NRRL B-1670.</title>
        <authorList>
            <person name="Graham D.E."/>
            <person name="Mahan K.M."/>
            <person name="Klingeman D.M."/>
            <person name="Hettich R.L."/>
            <person name="Parry R.J."/>
            <person name="Spain J.C."/>
        </authorList>
    </citation>
    <scope>NUCLEOTIDE SEQUENCE [LARGE SCALE GENOMIC DNA]</scope>
    <source>
        <strain evidence="3 4">NRRL B-1670</strain>
    </source>
</reference>
<accession>A0A2A2CWV4</accession>
<dbReference type="AlphaFoldDB" id="A0A2A2CWV4"/>
<protein>
    <submittedName>
        <fullName evidence="3">FAD-dependent oxidoreductase</fullName>
    </submittedName>
</protein>
<dbReference type="InterPro" id="IPR036188">
    <property type="entry name" value="FAD/NAD-bd_sf"/>
</dbReference>
<dbReference type="EMBL" id="NSJV01000638">
    <property type="protein sequence ID" value="PAU44673.1"/>
    <property type="molecule type" value="Genomic_DNA"/>
</dbReference>
<dbReference type="Proteomes" id="UP000218944">
    <property type="component" value="Unassembled WGS sequence"/>
</dbReference>
<dbReference type="PANTHER" id="PTHR13847">
    <property type="entry name" value="SARCOSINE DEHYDROGENASE-RELATED"/>
    <property type="match status" value="1"/>
</dbReference>
<dbReference type="Pfam" id="PF01266">
    <property type="entry name" value="DAO"/>
    <property type="match status" value="1"/>
</dbReference>
<name>A0A2A2CWV4_9ACTN</name>
<feature type="region of interest" description="Disordered" evidence="1">
    <location>
        <begin position="1"/>
        <end position="27"/>
    </location>
</feature>
<comment type="caution">
    <text evidence="3">The sequence shown here is derived from an EMBL/GenBank/DDBJ whole genome shotgun (WGS) entry which is preliminary data.</text>
</comment>
<sequence length="429" mass="44865">MRSPRTEPRPREEPPWRPDDTPRAGRLTGRVTADVAVVGAGLTGLTTAYRLLTRAPGLDLVLVDAGRPGAGASGRGTGLLGPRVGPPVDVARRRFGDETARRAYEASVGWVRQTVQLAGELGADCGLVPAGQLVVAGSPRAAAVLTRRAAAYRALGLDPELLPDPGGFHAALRFPVAATLDPAALTAALAAEVTRRGARRYDRSPVRSLRPGELTFPSGTLRARRVVLAVNGFARSLRLPVGTVAPLEVRAVATAPLPPALRARLGAEPVIDVTPLGPYYRLTPDGRLIMGGGPADCPPPSRPARRERAWDWLAGRLPPDVEITHRWSGRIGMTGDDLPVVGRIAPDTWFAGGCCGHGLALSVATGAYLADALTGHAPPPADGGPPPPLPWHRARGPWLPTGGAARPALGAYLRLLAHRAGRDGIRCAG</sequence>
<proteinExistence type="predicted"/>
<feature type="domain" description="FAD dependent oxidoreductase" evidence="2">
    <location>
        <begin position="34"/>
        <end position="371"/>
    </location>
</feature>
<dbReference type="Gene3D" id="3.50.50.60">
    <property type="entry name" value="FAD/NAD(P)-binding domain"/>
    <property type="match status" value="1"/>
</dbReference>
<dbReference type="Gene3D" id="3.30.9.10">
    <property type="entry name" value="D-Amino Acid Oxidase, subunit A, domain 2"/>
    <property type="match status" value="1"/>
</dbReference>
<dbReference type="SUPFAM" id="SSF51905">
    <property type="entry name" value="FAD/NAD(P)-binding domain"/>
    <property type="match status" value="1"/>
</dbReference>
<dbReference type="RefSeq" id="WP_095584716.1">
    <property type="nucleotide sequence ID" value="NZ_JAJQQQ010000001.1"/>
</dbReference>
<dbReference type="InterPro" id="IPR006076">
    <property type="entry name" value="FAD-dep_OxRdtase"/>
</dbReference>
<gene>
    <name evidence="3" type="ORF">CK936_33595</name>
</gene>
<organism evidence="3 4">
    <name type="scientific">Streptomyces albireticuli</name>
    <dbReference type="NCBI Taxonomy" id="1940"/>
    <lineage>
        <taxon>Bacteria</taxon>
        <taxon>Bacillati</taxon>
        <taxon>Actinomycetota</taxon>
        <taxon>Actinomycetes</taxon>
        <taxon>Kitasatosporales</taxon>
        <taxon>Streptomycetaceae</taxon>
        <taxon>Streptomyces</taxon>
    </lineage>
</organism>